<sequence>MCRKIKNLILFKFNILCFFLSQNIEFLEVTYSLLNGEILVNNPYSQSEIAKLIGTSRPTFNIMMKELENDNYFSLQKGKIIFEK</sequence>
<dbReference type="InterPro" id="IPR036390">
    <property type="entry name" value="WH_DNA-bd_sf"/>
</dbReference>
<dbReference type="InterPro" id="IPR036388">
    <property type="entry name" value="WH-like_DNA-bd_sf"/>
</dbReference>
<name>A0A2H3KLB3_9FLAO</name>
<dbReference type="GO" id="GO:0006355">
    <property type="term" value="P:regulation of DNA-templated transcription"/>
    <property type="evidence" value="ECO:0007669"/>
    <property type="project" value="InterPro"/>
</dbReference>
<dbReference type="Proteomes" id="UP000220828">
    <property type="component" value="Unassembled WGS sequence"/>
</dbReference>
<evidence type="ECO:0000259" key="1">
    <source>
        <dbReference type="SMART" id="SM00419"/>
    </source>
</evidence>
<dbReference type="SUPFAM" id="SSF46785">
    <property type="entry name" value="Winged helix' DNA-binding domain"/>
    <property type="match status" value="1"/>
</dbReference>
<gene>
    <name evidence="2" type="ORF">B0A77_09785</name>
</gene>
<dbReference type="EMBL" id="PCMW01000053">
    <property type="protein sequence ID" value="PDS23783.1"/>
    <property type="molecule type" value="Genomic_DNA"/>
</dbReference>
<dbReference type="OrthoDB" id="9788438at2"/>
<evidence type="ECO:0000313" key="3">
    <source>
        <dbReference type="Proteomes" id="UP000220828"/>
    </source>
</evidence>
<feature type="domain" description="HTH crp-type" evidence="1">
    <location>
        <begin position="36"/>
        <end position="84"/>
    </location>
</feature>
<proteinExistence type="predicted"/>
<protein>
    <recommendedName>
        <fullName evidence="1">HTH crp-type domain-containing protein</fullName>
    </recommendedName>
</protein>
<dbReference type="Gene3D" id="1.10.10.10">
    <property type="entry name" value="Winged helix-like DNA-binding domain superfamily/Winged helix DNA-binding domain"/>
    <property type="match status" value="1"/>
</dbReference>
<evidence type="ECO:0000313" key="2">
    <source>
        <dbReference type="EMBL" id="PDS23783.1"/>
    </source>
</evidence>
<comment type="caution">
    <text evidence="2">The sequence shown here is derived from an EMBL/GenBank/DDBJ whole genome shotgun (WGS) entry which is preliminary data.</text>
</comment>
<organism evidence="2 3">
    <name type="scientific">Flavobacterium branchiophilum</name>
    <dbReference type="NCBI Taxonomy" id="55197"/>
    <lineage>
        <taxon>Bacteria</taxon>
        <taxon>Pseudomonadati</taxon>
        <taxon>Bacteroidota</taxon>
        <taxon>Flavobacteriia</taxon>
        <taxon>Flavobacteriales</taxon>
        <taxon>Flavobacteriaceae</taxon>
        <taxon>Flavobacterium</taxon>
    </lineage>
</organism>
<dbReference type="AlphaFoldDB" id="A0A2H3KLB3"/>
<dbReference type="SMART" id="SM00419">
    <property type="entry name" value="HTH_CRP"/>
    <property type="match status" value="1"/>
</dbReference>
<dbReference type="GO" id="GO:0003677">
    <property type="term" value="F:DNA binding"/>
    <property type="evidence" value="ECO:0007669"/>
    <property type="project" value="InterPro"/>
</dbReference>
<reference evidence="2 3" key="1">
    <citation type="submission" date="2017-09" db="EMBL/GenBank/DDBJ databases">
        <title>Whole genomes of Flavobacteriaceae.</title>
        <authorList>
            <person name="Stine C."/>
            <person name="Li C."/>
            <person name="Tadesse D."/>
        </authorList>
    </citation>
    <scope>NUCLEOTIDE SEQUENCE [LARGE SCALE GENOMIC DNA]</scope>
    <source>
        <strain evidence="2 3">ATCC 35036</strain>
    </source>
</reference>
<accession>A0A2H3KLB3</accession>
<dbReference type="Pfam" id="PF13545">
    <property type="entry name" value="HTH_Crp_2"/>
    <property type="match status" value="1"/>
</dbReference>
<dbReference type="InterPro" id="IPR012318">
    <property type="entry name" value="HTH_CRP"/>
</dbReference>